<gene>
    <name evidence="1" type="ORF">MOC45_21175</name>
</gene>
<dbReference type="Proteomes" id="UP001070352">
    <property type="component" value="Unassembled WGS sequence"/>
</dbReference>
<evidence type="ECO:0000313" key="2">
    <source>
        <dbReference type="Proteomes" id="UP001070352"/>
    </source>
</evidence>
<dbReference type="EMBL" id="JALANJ010000053">
    <property type="protein sequence ID" value="MCY8123056.1"/>
    <property type="molecule type" value="Genomic_DNA"/>
</dbReference>
<dbReference type="AlphaFoldDB" id="A0A9Q4DT15"/>
<evidence type="ECO:0000313" key="1">
    <source>
        <dbReference type="EMBL" id="MCY8123056.1"/>
    </source>
</evidence>
<reference evidence="1" key="1">
    <citation type="submission" date="2022-02" db="EMBL/GenBank/DDBJ databases">
        <title>Crop Bioprotection Bacillus Genome Sequencing.</title>
        <authorList>
            <person name="Dunlap C."/>
        </authorList>
    </citation>
    <scope>NUCLEOTIDE SEQUENCE</scope>
    <source>
        <strain evidence="1">M18B4</strain>
    </source>
</reference>
<proteinExistence type="predicted"/>
<protein>
    <submittedName>
        <fullName evidence="1">Uncharacterized protein</fullName>
    </submittedName>
</protein>
<sequence>MALYPHGSRVYCNKKLPSEAALTGEETLEFIVDGQRYSITLLPGVYLTNHDQFYSDLPPMITEALSSKHIPLICKLGGIHDYENNRTVLVFEHTDTKQHHDIDVLGGSAYAQLIEGIYNFDEHEDGTFKKVTDIVAQALIVNPGTIEMYSAIDVRMLAESHLPSNISARKTESLLVQGSISIVNAAHTAGSISVRKTDKTQLVSDLAVQVSETFNLGSFLTVNSN</sequence>
<organism evidence="1 2">
    <name type="scientific">Bacillus spizizenii</name>
    <name type="common">Bacillus subtilis subsp. spizizenii</name>
    <dbReference type="NCBI Taxonomy" id="96241"/>
    <lineage>
        <taxon>Bacteria</taxon>
        <taxon>Bacillati</taxon>
        <taxon>Bacillota</taxon>
        <taxon>Bacilli</taxon>
        <taxon>Bacillales</taxon>
        <taxon>Bacillaceae</taxon>
        <taxon>Bacillus</taxon>
    </lineage>
</organism>
<comment type="caution">
    <text evidence="1">The sequence shown here is derived from an EMBL/GenBank/DDBJ whole genome shotgun (WGS) entry which is preliminary data.</text>
</comment>
<name>A0A9Q4DT15_BACSC</name>
<accession>A0A9Q4DT15</accession>